<accession>A0A1D7VPI8</accession>
<organism evidence="3 4">
    <name type="scientific">Streptomyces lydicus</name>
    <dbReference type="NCBI Taxonomy" id="47763"/>
    <lineage>
        <taxon>Bacteria</taxon>
        <taxon>Bacillati</taxon>
        <taxon>Actinomycetota</taxon>
        <taxon>Actinomycetes</taxon>
        <taxon>Kitasatosporales</taxon>
        <taxon>Streptomycetaceae</taxon>
        <taxon>Streptomyces</taxon>
    </lineage>
</organism>
<dbReference type="OrthoDB" id="4327955at2"/>
<feature type="signal peptide" evidence="2">
    <location>
        <begin position="1"/>
        <end position="24"/>
    </location>
</feature>
<keyword evidence="4" id="KW-1185">Reference proteome</keyword>
<evidence type="ECO:0000256" key="1">
    <source>
        <dbReference type="SAM" id="MobiDB-lite"/>
    </source>
</evidence>
<dbReference type="Proteomes" id="UP000094094">
    <property type="component" value="Chromosome"/>
</dbReference>
<reference evidence="3 4" key="1">
    <citation type="submission" date="2016-09" db="EMBL/GenBank/DDBJ databases">
        <title>Complete genome sequencing of Streptomyces lydicus 103 and metabolic pathways analysis of antibiotic biosynthesis.</title>
        <authorList>
            <person name="Jia N."/>
            <person name="Ding M.-Z."/>
            <person name="Gao F."/>
            <person name="Yuan Y.-J."/>
        </authorList>
    </citation>
    <scope>NUCLEOTIDE SEQUENCE [LARGE SCALE GENOMIC DNA]</scope>
    <source>
        <strain evidence="3 4">103</strain>
    </source>
</reference>
<feature type="compositionally biased region" description="Low complexity" evidence="1">
    <location>
        <begin position="65"/>
        <end position="74"/>
    </location>
</feature>
<dbReference type="AlphaFoldDB" id="A0A1D7VPI8"/>
<evidence type="ECO:0000313" key="3">
    <source>
        <dbReference type="EMBL" id="AOP48624.1"/>
    </source>
</evidence>
<feature type="chain" id="PRO_5009101188" evidence="2">
    <location>
        <begin position="25"/>
        <end position="137"/>
    </location>
</feature>
<evidence type="ECO:0000256" key="2">
    <source>
        <dbReference type="SAM" id="SignalP"/>
    </source>
</evidence>
<gene>
    <name evidence="3" type="ORF">SL103_22430</name>
</gene>
<name>A0A1D7VPI8_9ACTN</name>
<dbReference type="PROSITE" id="PS51257">
    <property type="entry name" value="PROKAR_LIPOPROTEIN"/>
    <property type="match status" value="1"/>
</dbReference>
<protein>
    <submittedName>
        <fullName evidence="3">Uncharacterized protein</fullName>
    </submittedName>
</protein>
<evidence type="ECO:0000313" key="4">
    <source>
        <dbReference type="Proteomes" id="UP000094094"/>
    </source>
</evidence>
<dbReference type="EMBL" id="CP017157">
    <property type="protein sequence ID" value="AOP48624.1"/>
    <property type="molecule type" value="Genomic_DNA"/>
</dbReference>
<feature type="region of interest" description="Disordered" evidence="1">
    <location>
        <begin position="44"/>
        <end position="77"/>
    </location>
</feature>
<proteinExistence type="predicted"/>
<keyword evidence="2" id="KW-0732">Signal</keyword>
<sequence length="137" mass="13201">MARLLAVCVVLLGLFLMHGSPASAAGGCHGAMAGSMAGSMPGAHGAPAVSGSHAEAFPTGHRADSSPPTSSAAAGTLCVSTPAHPSPSLPALGAPAAVDLGACGALGCGLLTAAVTRWRGPPRDGRGVLLRVCVTRT</sequence>
<dbReference type="KEGG" id="slc:SL103_22430"/>